<evidence type="ECO:0000313" key="2">
    <source>
        <dbReference type="EMBL" id="MBC3911226.1"/>
    </source>
</evidence>
<organism evidence="2 3">
    <name type="scientific">Undibacterium umbellatum</name>
    <dbReference type="NCBI Taxonomy" id="2762300"/>
    <lineage>
        <taxon>Bacteria</taxon>
        <taxon>Pseudomonadati</taxon>
        <taxon>Pseudomonadota</taxon>
        <taxon>Betaproteobacteria</taxon>
        <taxon>Burkholderiales</taxon>
        <taxon>Oxalobacteraceae</taxon>
        <taxon>Undibacterium</taxon>
    </lineage>
</organism>
<protein>
    <recommendedName>
        <fullName evidence="4">Transmembrane protein</fullName>
    </recommendedName>
</protein>
<keyword evidence="3" id="KW-1185">Reference proteome</keyword>
<gene>
    <name evidence="2" type="ORF">H8L47_27070</name>
</gene>
<dbReference type="Proteomes" id="UP000646911">
    <property type="component" value="Unassembled WGS sequence"/>
</dbReference>
<comment type="caution">
    <text evidence="2">The sequence shown here is derived from an EMBL/GenBank/DDBJ whole genome shotgun (WGS) entry which is preliminary data.</text>
</comment>
<keyword evidence="1" id="KW-0472">Membrane</keyword>
<sequence length="134" mass="14983">MRLSTFETRLTQTRAMPALLLFCLTCGAPSLAMADDWSGFLGLLIVLFSFPVAAISLVVSLVLVTKGKFRQPGFFAKYAAAFTLLAVILVIASYTWQDRKSLHYALTGEFVLLVIILLPGFIQYVRRHRHNEES</sequence>
<evidence type="ECO:0000256" key="1">
    <source>
        <dbReference type="SAM" id="Phobius"/>
    </source>
</evidence>
<dbReference type="RefSeq" id="WP_186956937.1">
    <property type="nucleotide sequence ID" value="NZ_JACOFX010000027.1"/>
</dbReference>
<dbReference type="EMBL" id="JACOFX010000027">
    <property type="protein sequence ID" value="MBC3911226.1"/>
    <property type="molecule type" value="Genomic_DNA"/>
</dbReference>
<feature type="transmembrane region" description="Helical" evidence="1">
    <location>
        <begin position="44"/>
        <end position="63"/>
    </location>
</feature>
<keyword evidence="1" id="KW-0812">Transmembrane</keyword>
<reference evidence="2 3" key="1">
    <citation type="submission" date="2020-08" db="EMBL/GenBank/DDBJ databases">
        <title>Novel species isolated from subtropical streams in China.</title>
        <authorList>
            <person name="Lu H."/>
        </authorList>
    </citation>
    <scope>NUCLEOTIDE SEQUENCE [LARGE SCALE GENOMIC DNA]</scope>
    <source>
        <strain evidence="2 3">NL8W</strain>
    </source>
</reference>
<feature type="transmembrane region" description="Helical" evidence="1">
    <location>
        <begin position="75"/>
        <end position="96"/>
    </location>
</feature>
<feature type="transmembrane region" description="Helical" evidence="1">
    <location>
        <begin position="102"/>
        <end position="122"/>
    </location>
</feature>
<evidence type="ECO:0008006" key="4">
    <source>
        <dbReference type="Google" id="ProtNLM"/>
    </source>
</evidence>
<accession>A0ABR6ZHL4</accession>
<evidence type="ECO:0000313" key="3">
    <source>
        <dbReference type="Proteomes" id="UP000646911"/>
    </source>
</evidence>
<proteinExistence type="predicted"/>
<name>A0ABR6ZHL4_9BURK</name>
<keyword evidence="1" id="KW-1133">Transmembrane helix</keyword>